<feature type="domain" description="Glycolipid transfer protein" evidence="2">
    <location>
        <begin position="31"/>
        <end position="187"/>
    </location>
</feature>
<evidence type="ECO:0000313" key="3">
    <source>
        <dbReference type="EMBL" id="CEO48304.1"/>
    </source>
</evidence>
<keyword evidence="1" id="KW-0813">Transport</keyword>
<dbReference type="PANTHER" id="PTHR10219">
    <property type="entry name" value="GLYCOLIPID TRANSFER PROTEIN-RELATED"/>
    <property type="match status" value="1"/>
</dbReference>
<sequence>MSSKPYPEGGTVLQTFKQAFTDVAVDENNKVDTTQFLEAAESWTTLFDAIAAVAFSPVKKDMLFNVGVVLFILIGTIEKIYSQGDLSREFQTAAPTKSTTLQDLIEHELSSNKQNAADGLLWLIRAIDFTFRALKRTVGNPKEELAESFRISYKETLKPYHPFWIKPVFTASMSLCPYRAAFIANLGDDAKQATSELKTHLEALSKTINILSPFIEAKAANKWK</sequence>
<dbReference type="GO" id="GO:0005829">
    <property type="term" value="C:cytosol"/>
    <property type="evidence" value="ECO:0007669"/>
    <property type="project" value="TreeGrafter"/>
</dbReference>
<dbReference type="GO" id="GO:1902388">
    <property type="term" value="F:ceramide 1-phosphate transfer activity"/>
    <property type="evidence" value="ECO:0007669"/>
    <property type="project" value="TreeGrafter"/>
</dbReference>
<evidence type="ECO:0000256" key="1">
    <source>
        <dbReference type="ARBA" id="ARBA00022448"/>
    </source>
</evidence>
<dbReference type="FunFam" id="1.10.3520.10:FF:000001">
    <property type="entry name" value="Pleckstrin domain-containing family A member 8"/>
    <property type="match status" value="1"/>
</dbReference>
<dbReference type="EMBL" id="CDPU01000010">
    <property type="protein sequence ID" value="CEO48304.1"/>
    <property type="molecule type" value="Genomic_DNA"/>
</dbReference>
<gene>
    <name evidence="3" type="ORF">BN869_000004361_1</name>
</gene>
<protein>
    <recommendedName>
        <fullName evidence="2">Glycolipid transfer protein domain-containing protein</fullName>
    </recommendedName>
</protein>
<dbReference type="InterPro" id="IPR036497">
    <property type="entry name" value="GLTP_sf"/>
</dbReference>
<dbReference type="PANTHER" id="PTHR10219:SF25">
    <property type="entry name" value="PLECKSTRIN HOMOLOGY DOMAIN-CONTAINING FAMILY A MEMBER 8"/>
    <property type="match status" value="1"/>
</dbReference>
<dbReference type="AlphaFoldDB" id="A0A0B7JTM9"/>
<dbReference type="Gene3D" id="1.10.3520.10">
    <property type="entry name" value="Glycolipid transfer protein"/>
    <property type="match status" value="1"/>
</dbReference>
<dbReference type="InterPro" id="IPR014830">
    <property type="entry name" value="Glycolipid_transfer_prot_dom"/>
</dbReference>
<dbReference type="GO" id="GO:0016020">
    <property type="term" value="C:membrane"/>
    <property type="evidence" value="ECO:0007669"/>
    <property type="project" value="TreeGrafter"/>
</dbReference>
<dbReference type="Pfam" id="PF08718">
    <property type="entry name" value="GLTP"/>
    <property type="match status" value="1"/>
</dbReference>
<reference evidence="3" key="1">
    <citation type="submission" date="2015-01" db="EMBL/GenBank/DDBJ databases">
        <authorList>
            <person name="Durling Mikael"/>
        </authorList>
    </citation>
    <scope>NUCLEOTIDE SEQUENCE</scope>
</reference>
<accession>A0A0B7JTM9</accession>
<dbReference type="SUPFAM" id="SSF110004">
    <property type="entry name" value="Glycolipid transfer protein, GLTP"/>
    <property type="match status" value="1"/>
</dbReference>
<name>A0A0B7JTM9_BIOOC</name>
<evidence type="ECO:0000259" key="2">
    <source>
        <dbReference type="Pfam" id="PF08718"/>
    </source>
</evidence>
<dbReference type="GO" id="GO:1902387">
    <property type="term" value="F:ceramide 1-phosphate binding"/>
    <property type="evidence" value="ECO:0007669"/>
    <property type="project" value="TreeGrafter"/>
</dbReference>
<proteinExistence type="predicted"/>
<organism evidence="3">
    <name type="scientific">Bionectria ochroleuca</name>
    <name type="common">Gliocladium roseum</name>
    <dbReference type="NCBI Taxonomy" id="29856"/>
    <lineage>
        <taxon>Eukaryota</taxon>
        <taxon>Fungi</taxon>
        <taxon>Dikarya</taxon>
        <taxon>Ascomycota</taxon>
        <taxon>Pezizomycotina</taxon>
        <taxon>Sordariomycetes</taxon>
        <taxon>Hypocreomycetidae</taxon>
        <taxon>Hypocreales</taxon>
        <taxon>Bionectriaceae</taxon>
        <taxon>Clonostachys</taxon>
    </lineage>
</organism>